<dbReference type="PANTHER" id="PTHR38432">
    <property type="entry name" value="TELA-LIKE PROTEIN SAOUHSC_01408"/>
    <property type="match status" value="1"/>
</dbReference>
<evidence type="ECO:0000256" key="1">
    <source>
        <dbReference type="ARBA" id="ARBA00005541"/>
    </source>
</evidence>
<protein>
    <submittedName>
        <fullName evidence="3">Toxic anion resistance protein</fullName>
    </submittedName>
</protein>
<dbReference type="InterPro" id="IPR008863">
    <property type="entry name" value="Toxic_anion-R_TelA"/>
</dbReference>
<evidence type="ECO:0000256" key="2">
    <source>
        <dbReference type="PIRNR" id="PIRNR026508"/>
    </source>
</evidence>
<comment type="similarity">
    <text evidence="1 2">Belongs to the TelA family.</text>
</comment>
<evidence type="ECO:0000313" key="4">
    <source>
        <dbReference type="Proteomes" id="UP000463883"/>
    </source>
</evidence>
<dbReference type="AlphaFoldDB" id="A0A6P1MGT8"/>
<dbReference type="Pfam" id="PF05816">
    <property type="entry name" value="TelA"/>
    <property type="match status" value="1"/>
</dbReference>
<accession>A0A6P1MGT8</accession>
<proteinExistence type="inferred from homology"/>
<dbReference type="RefSeq" id="WP_162362728.1">
    <property type="nucleotide sequence ID" value="NZ_CP047591.1"/>
</dbReference>
<evidence type="ECO:0000313" key="3">
    <source>
        <dbReference type="EMBL" id="QHI72961.1"/>
    </source>
</evidence>
<organism evidence="3 4">
    <name type="scientific">Aminipila terrae</name>
    <dbReference type="NCBI Taxonomy" id="2697030"/>
    <lineage>
        <taxon>Bacteria</taxon>
        <taxon>Bacillati</taxon>
        <taxon>Bacillota</taxon>
        <taxon>Clostridia</taxon>
        <taxon>Peptostreptococcales</taxon>
        <taxon>Anaerovoracaceae</taxon>
        <taxon>Aminipila</taxon>
    </lineage>
</organism>
<sequence length="383" mass="42920">MSEVIKEAETPTLTFEPFGAEPVQPVAPEPVVVSKEQQPAVQEVPLTEEEKKMIDDFASKIELGNSNLILQYGSGAQKKIADFSESALNNVRTKDLGEIGGVLSDVVTELRNFEADDDEKGFLGIFKRTSNKIANMKTKYNKAEVNVTKICSILENHQIQLLKDVAMLDKMYDMNKVYFKELSMYILAGKKKLNQVQTVDLPALQEQAKNSGLPEDAQAVNDLSSLCSRFEKKLHDLELTRMISIQMAPQIRLVQNNDTLMSDKIQSTLVNTIPLWKSQMVLALGIANSQQAAQAQRKVTDMTNELLRKNADTLKMASIDTAKESERGIVDIETLMNTNQSLISTLEEVTKIQEEGRQKRALAETELSRMEGELKQKLLEIRN</sequence>
<dbReference type="Proteomes" id="UP000463883">
    <property type="component" value="Chromosome"/>
</dbReference>
<name>A0A6P1MGT8_9FIRM</name>
<dbReference type="PIRSF" id="PIRSF026508">
    <property type="entry name" value="TelA"/>
    <property type="match status" value="1"/>
</dbReference>
<dbReference type="KEGG" id="amic:Ami3637_11595"/>
<dbReference type="PANTHER" id="PTHR38432:SF1">
    <property type="entry name" value="TELA-LIKE PROTEIN SAOUHSC_01408"/>
    <property type="match status" value="1"/>
</dbReference>
<gene>
    <name evidence="3" type="ORF">Ami3637_11595</name>
</gene>
<dbReference type="EMBL" id="CP047591">
    <property type="protein sequence ID" value="QHI72961.1"/>
    <property type="molecule type" value="Genomic_DNA"/>
</dbReference>
<reference evidence="3 4" key="1">
    <citation type="submission" date="2020-01" db="EMBL/GenBank/DDBJ databases">
        <title>Genomic analysis of Aminipila sp. CBA3637.</title>
        <authorList>
            <person name="Kim Y.B."/>
            <person name="Roh S.W."/>
        </authorList>
    </citation>
    <scope>NUCLEOTIDE SEQUENCE [LARGE SCALE GENOMIC DNA]</scope>
    <source>
        <strain evidence="3 4">CBA3637</strain>
    </source>
</reference>
<keyword evidence="4" id="KW-1185">Reference proteome</keyword>